<feature type="binding site" evidence="16">
    <location>
        <position position="235"/>
    </location>
    <ligand>
        <name>NADP(+)</name>
        <dbReference type="ChEBI" id="CHEBI:58349"/>
    </ligand>
</feature>
<dbReference type="EC" id="1.1.1.193" evidence="14"/>
<feature type="binding site" evidence="16">
    <location>
        <position position="180"/>
    </location>
    <ligand>
        <name>substrate</name>
    </ligand>
</feature>
<comment type="pathway">
    <text evidence="3 14">Cofactor biosynthesis; riboflavin biosynthesis; 5-amino-6-(D-ribitylamino)uracil from GTP: step 3/4.</text>
</comment>
<dbReference type="Pfam" id="PF01872">
    <property type="entry name" value="RibD_C"/>
    <property type="match status" value="1"/>
</dbReference>
<feature type="region of interest" description="Disordered" evidence="18">
    <location>
        <begin position="377"/>
        <end position="402"/>
    </location>
</feature>
<feature type="binding site" evidence="16">
    <location>
        <begin position="309"/>
        <end position="315"/>
    </location>
    <ligand>
        <name>NADP(+)</name>
        <dbReference type="ChEBI" id="CHEBI:58349"/>
    </ligand>
</feature>
<sequence length="402" mass="44921">MRETQTMFSDFDIKMMKKAIRLAEKARGRTSPNPLVGAILVSGSEIIGRGYHRKAGEDHAEVVAIKDAEKRGYQVAGSTMYVTLEPCPIQGQTPPCTDLLIQKEIGRVIIGLTDPNPRVNGRGAETLRKAGIEVAAGLLEEEARRQNEIFVKHITKRMPFVAIKIAMSLDGKVATRTYDSRWISSAESRKMVHQLRNQYDCVLAGIGTVLRDDPLLTCRLDTRDRRDPVRAILDSGLKIPLDSRIVQSAGQIRTIIFTAMDADEKKKDVLKRKGVDVVEVEPDEYGLSLGHILKNLYEKGITSILVEAGPRVVTSLLRQNLFDKLLFFVAPLIIGNHGSRPLVEDLDISLVREAKGLLFNKVRRVGADIFIEAYPESKESSRVRGELPDLRETYPEPEEQRS</sequence>
<comment type="function">
    <text evidence="1 14">Converts 2,5-diamino-6-(ribosylamino)-4(3h)-pyrimidinone 5'-phosphate into 5-amino-6-(ribosylamino)-2,4(1h,3h)-pyrimidinedione 5'-phosphate.</text>
</comment>
<keyword evidence="8 14" id="KW-0862">Zinc</keyword>
<comment type="cofactor">
    <cofactor evidence="14 17">
        <name>Zn(2+)</name>
        <dbReference type="ChEBI" id="CHEBI:29105"/>
    </cofactor>
    <text evidence="14 17">Binds 1 zinc ion.</text>
</comment>
<evidence type="ECO:0000256" key="1">
    <source>
        <dbReference type="ARBA" id="ARBA00002151"/>
    </source>
</evidence>
<keyword evidence="6 14" id="KW-0686">Riboflavin biosynthesis</keyword>
<evidence type="ECO:0000313" key="20">
    <source>
        <dbReference type="EMBL" id="GFP25025.1"/>
    </source>
</evidence>
<dbReference type="Pfam" id="PF00383">
    <property type="entry name" value="dCMP_cyt_deam_1"/>
    <property type="match status" value="1"/>
</dbReference>
<dbReference type="Gene3D" id="3.40.430.10">
    <property type="entry name" value="Dihydrofolate Reductase, subunit A"/>
    <property type="match status" value="1"/>
</dbReference>
<comment type="catalytic activity">
    <reaction evidence="13 14">
        <text>2,5-diamino-6-hydroxy-4-(5-phosphoribosylamino)-pyrimidine + H2O + H(+) = 5-amino-6-(5-phospho-D-ribosylamino)uracil + NH4(+)</text>
        <dbReference type="Rhea" id="RHEA:21868"/>
        <dbReference type="ChEBI" id="CHEBI:15377"/>
        <dbReference type="ChEBI" id="CHEBI:15378"/>
        <dbReference type="ChEBI" id="CHEBI:28938"/>
        <dbReference type="ChEBI" id="CHEBI:58453"/>
        <dbReference type="ChEBI" id="CHEBI:58614"/>
        <dbReference type="EC" id="3.5.4.26"/>
    </reaction>
</comment>
<evidence type="ECO:0000256" key="11">
    <source>
        <dbReference type="ARBA" id="ARBA00023268"/>
    </source>
</evidence>
<dbReference type="CDD" id="cd01284">
    <property type="entry name" value="Riboflavin_deaminase-reductase"/>
    <property type="match status" value="1"/>
</dbReference>
<dbReference type="InterPro" id="IPR002125">
    <property type="entry name" value="CMP_dCMP_dom"/>
</dbReference>
<feature type="binding site" evidence="16">
    <location>
        <position position="166"/>
    </location>
    <ligand>
        <name>NADP(+)</name>
        <dbReference type="ChEBI" id="CHEBI:58349"/>
    </ligand>
</feature>
<dbReference type="PROSITE" id="PS51747">
    <property type="entry name" value="CYT_DCMP_DEAMINASES_2"/>
    <property type="match status" value="1"/>
</dbReference>
<evidence type="ECO:0000256" key="7">
    <source>
        <dbReference type="ARBA" id="ARBA00022723"/>
    </source>
</evidence>
<dbReference type="InterPro" id="IPR016192">
    <property type="entry name" value="APOBEC/CMP_deaminase_Zn-bd"/>
</dbReference>
<dbReference type="Gene3D" id="3.40.140.10">
    <property type="entry name" value="Cytidine Deaminase, domain 2"/>
    <property type="match status" value="1"/>
</dbReference>
<evidence type="ECO:0000256" key="9">
    <source>
        <dbReference type="ARBA" id="ARBA00022857"/>
    </source>
</evidence>
<dbReference type="InterPro" id="IPR016193">
    <property type="entry name" value="Cytidine_deaminase-like"/>
</dbReference>
<evidence type="ECO:0000256" key="12">
    <source>
        <dbReference type="ARBA" id="ARBA00049861"/>
    </source>
</evidence>
<dbReference type="NCBIfam" id="TIGR00227">
    <property type="entry name" value="ribD_Cterm"/>
    <property type="match status" value="1"/>
</dbReference>
<evidence type="ECO:0000256" key="18">
    <source>
        <dbReference type="SAM" id="MobiDB-lite"/>
    </source>
</evidence>
<dbReference type="GO" id="GO:0008703">
    <property type="term" value="F:5-amino-6-(5-phosphoribosylamino)uracil reductase activity"/>
    <property type="evidence" value="ECO:0007669"/>
    <property type="project" value="UniProtKB-EC"/>
</dbReference>
<evidence type="ECO:0000256" key="4">
    <source>
        <dbReference type="ARBA" id="ARBA00005259"/>
    </source>
</evidence>
<dbReference type="InterPro" id="IPR024072">
    <property type="entry name" value="DHFR-like_dom_sf"/>
</dbReference>
<feature type="binding site" evidence="17">
    <location>
        <position position="59"/>
    </location>
    <ligand>
        <name>Zn(2+)</name>
        <dbReference type="ChEBI" id="CHEBI:29105"/>
        <note>catalytic</note>
    </ligand>
</feature>
<keyword evidence="11" id="KW-0511">Multifunctional enzyme</keyword>
<proteinExistence type="inferred from homology"/>
<keyword evidence="14" id="KW-0378">Hydrolase</keyword>
<comment type="similarity">
    <text evidence="5 14">In the C-terminal section; belongs to the HTP reductase family.</text>
</comment>
<feature type="binding site" evidence="17">
    <location>
        <position position="96"/>
    </location>
    <ligand>
        <name>Zn(2+)</name>
        <dbReference type="ChEBI" id="CHEBI:29105"/>
        <note>catalytic</note>
    </ligand>
</feature>
<dbReference type="UniPathway" id="UPA00275">
    <property type="reaction ID" value="UER00401"/>
</dbReference>
<dbReference type="NCBIfam" id="TIGR00326">
    <property type="entry name" value="eubact_ribD"/>
    <property type="match status" value="1"/>
</dbReference>
<feature type="binding site" evidence="17">
    <location>
        <position position="87"/>
    </location>
    <ligand>
        <name>Zn(2+)</name>
        <dbReference type="ChEBI" id="CHEBI:29105"/>
        <note>catalytic</note>
    </ligand>
</feature>
<comment type="caution">
    <text evidence="20">The sequence shown here is derived from an EMBL/GenBank/DDBJ whole genome shotgun (WGS) entry which is preliminary data.</text>
</comment>
<keyword evidence="9 14" id="KW-0521">NADP</keyword>
<comment type="similarity">
    <text evidence="4 14">In the N-terminal section; belongs to the cytidine and deoxycytidylate deaminase family.</text>
</comment>
<evidence type="ECO:0000256" key="5">
    <source>
        <dbReference type="ARBA" id="ARBA00007417"/>
    </source>
</evidence>
<feature type="binding site" evidence="16">
    <location>
        <position position="212"/>
    </location>
    <ligand>
        <name>NADP(+)</name>
        <dbReference type="ChEBI" id="CHEBI:58349"/>
    </ligand>
</feature>
<dbReference type="InterPro" id="IPR011549">
    <property type="entry name" value="RibD_C"/>
</dbReference>
<feature type="binding site" evidence="16">
    <location>
        <position position="307"/>
    </location>
    <ligand>
        <name>substrate</name>
    </ligand>
</feature>
<dbReference type="GO" id="GO:0009231">
    <property type="term" value="P:riboflavin biosynthetic process"/>
    <property type="evidence" value="ECO:0007669"/>
    <property type="project" value="UniProtKB-UniPathway"/>
</dbReference>
<reference evidence="20 21" key="1">
    <citation type="journal article" date="2020" name="Front. Microbiol.">
        <title>Single-cell genomics of novel Actinobacteria with the Wood-Ljungdahl pathway discovered in a serpentinizing system.</title>
        <authorList>
            <person name="Merino N."/>
            <person name="Kawai M."/>
            <person name="Boyd E.S."/>
            <person name="Colman D.R."/>
            <person name="McGlynn S.E."/>
            <person name="Nealson K.H."/>
            <person name="Kurokawa K."/>
            <person name="Hongoh Y."/>
        </authorList>
    </citation>
    <scope>NUCLEOTIDE SEQUENCE [LARGE SCALE GENOMIC DNA]</scope>
    <source>
        <strain evidence="20 21">S25</strain>
    </source>
</reference>
<dbReference type="GO" id="GO:0050661">
    <property type="term" value="F:NADP binding"/>
    <property type="evidence" value="ECO:0007669"/>
    <property type="project" value="InterPro"/>
</dbReference>
<evidence type="ECO:0000256" key="10">
    <source>
        <dbReference type="ARBA" id="ARBA00023002"/>
    </source>
</evidence>
<feature type="binding site" evidence="16">
    <location>
        <position position="216"/>
    </location>
    <ligand>
        <name>substrate</name>
    </ligand>
</feature>
<evidence type="ECO:0000256" key="16">
    <source>
        <dbReference type="PIRSR" id="PIRSR006769-2"/>
    </source>
</evidence>
<dbReference type="EC" id="3.5.4.26" evidence="14"/>
<evidence type="ECO:0000256" key="3">
    <source>
        <dbReference type="ARBA" id="ARBA00004910"/>
    </source>
</evidence>
<dbReference type="PANTHER" id="PTHR38011:SF7">
    <property type="entry name" value="2,5-DIAMINO-6-RIBOSYLAMINO-4(3H)-PYRIMIDINONE 5'-PHOSPHATE REDUCTASE"/>
    <property type="match status" value="1"/>
</dbReference>
<gene>
    <name evidence="20" type="ORF">HKBW3S25_00475</name>
</gene>
<feature type="binding site" evidence="16">
    <location>
        <position position="219"/>
    </location>
    <ligand>
        <name>substrate</name>
    </ligand>
</feature>
<dbReference type="AlphaFoldDB" id="A0A6V8NXP1"/>
<feature type="active site" description="Proton donor" evidence="15">
    <location>
        <position position="61"/>
    </location>
</feature>
<dbReference type="Proteomes" id="UP000543224">
    <property type="component" value="Unassembled WGS sequence"/>
</dbReference>
<feature type="domain" description="CMP/dCMP-type deaminase" evidence="19">
    <location>
        <begin position="10"/>
        <end position="135"/>
    </location>
</feature>
<dbReference type="EMBL" id="BLRX01000032">
    <property type="protein sequence ID" value="GFP25025.1"/>
    <property type="molecule type" value="Genomic_DNA"/>
</dbReference>
<dbReference type="PANTHER" id="PTHR38011">
    <property type="entry name" value="DIHYDROFOLATE REDUCTASE FAMILY PROTEIN (AFU_ORTHOLOGUE AFUA_8G06820)"/>
    <property type="match status" value="1"/>
</dbReference>
<accession>A0A6V8NXP1</accession>
<evidence type="ECO:0000256" key="2">
    <source>
        <dbReference type="ARBA" id="ARBA00004882"/>
    </source>
</evidence>
<feature type="binding site" evidence="16">
    <location>
        <position position="196"/>
    </location>
    <ligand>
        <name>substrate</name>
    </ligand>
</feature>
<organism evidence="20 21">
    <name type="scientific">Candidatus Hakubella thermalkaliphila</name>
    <dbReference type="NCBI Taxonomy" id="2754717"/>
    <lineage>
        <taxon>Bacteria</taxon>
        <taxon>Bacillati</taxon>
        <taxon>Actinomycetota</taxon>
        <taxon>Actinomycetota incertae sedis</taxon>
        <taxon>Candidatus Hakubellales</taxon>
        <taxon>Candidatus Hakubellaceae</taxon>
        <taxon>Candidatus Hakubella</taxon>
    </lineage>
</organism>
<protein>
    <recommendedName>
        <fullName evidence="14">Riboflavin biosynthesis protein RibD</fullName>
    </recommendedName>
    <domain>
        <recommendedName>
            <fullName evidence="14">Diaminohydroxyphosphoribosylaminopyrimidine deaminase</fullName>
            <shortName evidence="14">DRAP deaminase</shortName>
            <ecNumber evidence="14">3.5.4.26</ecNumber>
        </recommendedName>
        <alternativeName>
            <fullName evidence="14">Riboflavin-specific deaminase</fullName>
        </alternativeName>
    </domain>
    <domain>
        <recommendedName>
            <fullName evidence="14">5-amino-6-(5-phosphoribosylamino)uracil reductase</fullName>
            <ecNumber evidence="14">1.1.1.193</ecNumber>
        </recommendedName>
        <alternativeName>
            <fullName evidence="14">HTP reductase</fullName>
        </alternativeName>
    </domain>
</protein>
<evidence type="ECO:0000256" key="6">
    <source>
        <dbReference type="ARBA" id="ARBA00022619"/>
    </source>
</evidence>
<dbReference type="InterPro" id="IPR004794">
    <property type="entry name" value="Eubact_RibD"/>
</dbReference>
<dbReference type="PIRSF" id="PIRSF006769">
    <property type="entry name" value="RibD"/>
    <property type="match status" value="1"/>
</dbReference>
<dbReference type="InterPro" id="IPR002734">
    <property type="entry name" value="RibDG_C"/>
</dbReference>
<dbReference type="PROSITE" id="PS00903">
    <property type="entry name" value="CYT_DCMP_DEAMINASES_1"/>
    <property type="match status" value="1"/>
</dbReference>
<feature type="binding site" evidence="16">
    <location>
        <position position="182"/>
    </location>
    <ligand>
        <name>NADP(+)</name>
        <dbReference type="ChEBI" id="CHEBI:58349"/>
    </ligand>
</feature>
<comment type="pathway">
    <text evidence="2 14">Cofactor biosynthesis; riboflavin biosynthesis; 5-amino-6-(D-ribitylamino)uracil from GTP: step 2/4.</text>
</comment>
<feature type="binding site" evidence="16">
    <location>
        <position position="208"/>
    </location>
    <ligand>
        <name>NADP(+)</name>
        <dbReference type="ChEBI" id="CHEBI:58349"/>
    </ligand>
</feature>
<evidence type="ECO:0000256" key="14">
    <source>
        <dbReference type="PIRNR" id="PIRNR006769"/>
    </source>
</evidence>
<dbReference type="GO" id="GO:0008270">
    <property type="term" value="F:zinc ion binding"/>
    <property type="evidence" value="ECO:0007669"/>
    <property type="project" value="InterPro"/>
</dbReference>
<evidence type="ECO:0000256" key="15">
    <source>
        <dbReference type="PIRSR" id="PIRSR006769-1"/>
    </source>
</evidence>
<dbReference type="InterPro" id="IPR050765">
    <property type="entry name" value="Riboflavin_Biosynth_HTPR"/>
</dbReference>
<name>A0A6V8NXP1_9ACTN</name>
<comment type="catalytic activity">
    <reaction evidence="12 14">
        <text>5-amino-6-(5-phospho-D-ribitylamino)uracil + NADP(+) = 5-amino-6-(5-phospho-D-ribosylamino)uracil + NADPH + H(+)</text>
        <dbReference type="Rhea" id="RHEA:17845"/>
        <dbReference type="ChEBI" id="CHEBI:15378"/>
        <dbReference type="ChEBI" id="CHEBI:57783"/>
        <dbReference type="ChEBI" id="CHEBI:58349"/>
        <dbReference type="ChEBI" id="CHEBI:58421"/>
        <dbReference type="ChEBI" id="CHEBI:58453"/>
        <dbReference type="EC" id="1.1.1.193"/>
    </reaction>
</comment>
<keyword evidence="7 14" id="KW-0479">Metal-binding</keyword>
<evidence type="ECO:0000256" key="13">
    <source>
        <dbReference type="ARBA" id="ARBA00049886"/>
    </source>
</evidence>
<keyword evidence="10 14" id="KW-0560">Oxidoreductase</keyword>
<evidence type="ECO:0000256" key="8">
    <source>
        <dbReference type="ARBA" id="ARBA00022833"/>
    </source>
</evidence>
<evidence type="ECO:0000259" key="19">
    <source>
        <dbReference type="PROSITE" id="PS51747"/>
    </source>
</evidence>
<dbReference type="GO" id="GO:0008835">
    <property type="term" value="F:diaminohydroxyphosphoribosylaminopyrimidine deaminase activity"/>
    <property type="evidence" value="ECO:0007669"/>
    <property type="project" value="UniProtKB-EC"/>
</dbReference>
<dbReference type="SUPFAM" id="SSF53927">
    <property type="entry name" value="Cytidine deaminase-like"/>
    <property type="match status" value="1"/>
</dbReference>
<evidence type="ECO:0000313" key="21">
    <source>
        <dbReference type="Proteomes" id="UP000543224"/>
    </source>
</evidence>
<dbReference type="SUPFAM" id="SSF53597">
    <property type="entry name" value="Dihydrofolate reductase-like"/>
    <property type="match status" value="1"/>
</dbReference>
<evidence type="ECO:0000256" key="17">
    <source>
        <dbReference type="PIRSR" id="PIRSR006769-3"/>
    </source>
</evidence>